<feature type="domain" description="Ig-like" evidence="8">
    <location>
        <begin position="269"/>
        <end position="342"/>
    </location>
</feature>
<feature type="domain" description="Ig-like" evidence="8">
    <location>
        <begin position="180"/>
        <end position="266"/>
    </location>
</feature>
<dbReference type="PROSITE" id="PS50835">
    <property type="entry name" value="IG_LIKE"/>
    <property type="match status" value="3"/>
</dbReference>
<dbReference type="Gene3D" id="2.60.40.10">
    <property type="entry name" value="Immunoglobulins"/>
    <property type="match status" value="3"/>
</dbReference>
<dbReference type="PANTHER" id="PTHR12231:SF253">
    <property type="entry name" value="DPR-INTERACTING PROTEIN ETA, ISOFORM B-RELATED"/>
    <property type="match status" value="1"/>
</dbReference>
<name>A0ABN8NV08_9CNID</name>
<dbReference type="CDD" id="cd00033">
    <property type="entry name" value="CCP"/>
    <property type="match status" value="2"/>
</dbReference>
<dbReference type="Proteomes" id="UP001159405">
    <property type="component" value="Unassembled WGS sequence"/>
</dbReference>
<evidence type="ECO:0000259" key="10">
    <source>
        <dbReference type="PROSITE" id="PS51886"/>
    </source>
</evidence>
<feature type="domain" description="Ig-like" evidence="8">
    <location>
        <begin position="360"/>
        <end position="449"/>
    </location>
</feature>
<dbReference type="InterPro" id="IPR000436">
    <property type="entry name" value="Sushi_SCR_CCP_dom"/>
</dbReference>
<dbReference type="InterPro" id="IPR051170">
    <property type="entry name" value="Neural/epithelial_adhesion"/>
</dbReference>
<feature type="domain" description="Sushi" evidence="9">
    <location>
        <begin position="452"/>
        <end position="507"/>
    </location>
</feature>
<dbReference type="CDD" id="cd00096">
    <property type="entry name" value="Ig"/>
    <property type="match status" value="1"/>
</dbReference>
<proteinExistence type="predicted"/>
<comment type="caution">
    <text evidence="5">Lacks conserved residue(s) required for the propagation of feature annotation.</text>
</comment>
<keyword evidence="5" id="KW-0768">Sushi</keyword>
<dbReference type="PROSITE" id="PS51886">
    <property type="entry name" value="TLDC"/>
    <property type="match status" value="1"/>
</dbReference>
<dbReference type="SUPFAM" id="SSF48726">
    <property type="entry name" value="Immunoglobulin"/>
    <property type="match status" value="3"/>
</dbReference>
<feature type="domain" description="TLDc" evidence="10">
    <location>
        <begin position="574"/>
        <end position="752"/>
    </location>
</feature>
<reference evidence="11 12" key="1">
    <citation type="submission" date="2022-05" db="EMBL/GenBank/DDBJ databases">
        <authorList>
            <consortium name="Genoscope - CEA"/>
            <person name="William W."/>
        </authorList>
    </citation>
    <scope>NUCLEOTIDE SEQUENCE [LARGE SCALE GENOMIC DNA]</scope>
</reference>
<keyword evidence="4" id="KW-0393">Immunoglobulin domain</keyword>
<dbReference type="InterPro" id="IPR008160">
    <property type="entry name" value="Collagen"/>
</dbReference>
<evidence type="ECO:0000256" key="3">
    <source>
        <dbReference type="ARBA" id="ARBA00023157"/>
    </source>
</evidence>
<dbReference type="SMART" id="SM00408">
    <property type="entry name" value="IGc2"/>
    <property type="match status" value="3"/>
</dbReference>
<evidence type="ECO:0000313" key="11">
    <source>
        <dbReference type="EMBL" id="CAH3123354.1"/>
    </source>
</evidence>
<organism evidence="11 12">
    <name type="scientific">Porites lobata</name>
    <dbReference type="NCBI Taxonomy" id="104759"/>
    <lineage>
        <taxon>Eukaryota</taxon>
        <taxon>Metazoa</taxon>
        <taxon>Cnidaria</taxon>
        <taxon>Anthozoa</taxon>
        <taxon>Hexacorallia</taxon>
        <taxon>Scleractinia</taxon>
        <taxon>Fungiina</taxon>
        <taxon>Poritidae</taxon>
        <taxon>Porites</taxon>
    </lineage>
</organism>
<keyword evidence="1" id="KW-0732">Signal</keyword>
<dbReference type="InterPro" id="IPR003599">
    <property type="entry name" value="Ig_sub"/>
</dbReference>
<evidence type="ECO:0000259" key="8">
    <source>
        <dbReference type="PROSITE" id="PS50835"/>
    </source>
</evidence>
<dbReference type="SUPFAM" id="SSF57535">
    <property type="entry name" value="Complement control module/SCR domain"/>
    <property type="match status" value="2"/>
</dbReference>
<dbReference type="InterPro" id="IPR007110">
    <property type="entry name" value="Ig-like_dom"/>
</dbReference>
<evidence type="ECO:0000256" key="4">
    <source>
        <dbReference type="ARBA" id="ARBA00023319"/>
    </source>
</evidence>
<dbReference type="Gene3D" id="2.10.70.10">
    <property type="entry name" value="Complement Module, domain 1"/>
    <property type="match status" value="2"/>
</dbReference>
<sequence>MEPEKSRGNRLLVFALLINLILTITSVGTVIYKLQILETQVLQLQSRPSVALQGKTNNNGDDEEGGLTQRRKREYEFSGDGAKSCVSCHNACMQLFGLGASAKVLNAASNGTEKDVVCMRGERGPQGKNGRRGQRGRPGYIGRAGKRGPPGERGPRGPRGRPGKAFAGNTSEMIEDIELPRIKKRPPSNLTTVEGKNISLPCYSKGFPKPEVTWYKNGEMIDSSNYDADMGTLTFLSIQYADRGLYKCEARNFLGFDSATVEIIVVVPPRFVEAPEVYHMGYETWDTTLTCNIFGYPPPEIIWTRSFRTLSDGRHVMAGKDLIIKETRWEDRGPIMCRGDNNLGHVYALIVLVVKPVLPPVITTAPPPFVAVKKTYDTVILQCAARGSPVPTLEWRKDEAIISANTTSDTEGEVTGELVIPKFGPSDQGVYTCFFKNYNNGTAETSTIAELVGCGDPGLPVHGYKTGANYWAGQMVTFTCDTGYHLEGPTNRLCQENGNWSDVAPTCHRLCDEPPPLENGYILGNDFREGKNITYKCNKGYWLRGPPVRICDGETGNWTVEAPICEGPEFDPSTILGNKTKYWEVLKGWLQPVSTLPSKWKLCYRATDHGWSSSTFHSQCNGLGPTVTFVRVGEYMFGGYTDRNWHSSSSYTHSVHGFLFSFKNKDGLEPFKLHIKDYQHGIYGNSGYGPTFGAGHDIYIADSAGSNTNSYSNLGRNYVQVSGYKYGASDTQSLLAGSYNFQPHEVEVFYQTYKN</sequence>
<feature type="region of interest" description="Disordered" evidence="6">
    <location>
        <begin position="120"/>
        <end position="168"/>
    </location>
</feature>
<evidence type="ECO:0000256" key="1">
    <source>
        <dbReference type="ARBA" id="ARBA00022729"/>
    </source>
</evidence>
<dbReference type="Pfam" id="PF07534">
    <property type="entry name" value="TLD"/>
    <property type="match status" value="1"/>
</dbReference>
<evidence type="ECO:0000313" key="12">
    <source>
        <dbReference type="Proteomes" id="UP001159405"/>
    </source>
</evidence>
<dbReference type="SMART" id="SM00409">
    <property type="entry name" value="IG"/>
    <property type="match status" value="3"/>
</dbReference>
<dbReference type="InterPro" id="IPR035976">
    <property type="entry name" value="Sushi/SCR/CCP_sf"/>
</dbReference>
<dbReference type="Pfam" id="PF00084">
    <property type="entry name" value="Sushi"/>
    <property type="match status" value="2"/>
</dbReference>
<dbReference type="InterPro" id="IPR013783">
    <property type="entry name" value="Ig-like_fold"/>
</dbReference>
<keyword evidence="2" id="KW-0677">Repeat</keyword>
<dbReference type="SMART" id="SM00032">
    <property type="entry name" value="CCP"/>
    <property type="match status" value="2"/>
</dbReference>
<feature type="disulfide bond" evidence="5">
    <location>
        <begin position="480"/>
        <end position="507"/>
    </location>
</feature>
<dbReference type="Pfam" id="PF13927">
    <property type="entry name" value="Ig_3"/>
    <property type="match status" value="3"/>
</dbReference>
<evidence type="ECO:0000256" key="2">
    <source>
        <dbReference type="ARBA" id="ARBA00022737"/>
    </source>
</evidence>
<keyword evidence="7" id="KW-0472">Membrane</keyword>
<evidence type="ECO:0000256" key="6">
    <source>
        <dbReference type="SAM" id="MobiDB-lite"/>
    </source>
</evidence>
<evidence type="ECO:0000256" key="7">
    <source>
        <dbReference type="SAM" id="Phobius"/>
    </source>
</evidence>
<comment type="caution">
    <text evidence="11">The sequence shown here is derived from an EMBL/GenBank/DDBJ whole genome shotgun (WGS) entry which is preliminary data.</text>
</comment>
<feature type="domain" description="Sushi" evidence="9">
    <location>
        <begin position="509"/>
        <end position="567"/>
    </location>
</feature>
<dbReference type="PANTHER" id="PTHR12231">
    <property type="entry name" value="CTX-RELATED TYPE I TRANSMEMBRANE PROTEIN"/>
    <property type="match status" value="1"/>
</dbReference>
<protein>
    <submittedName>
        <fullName evidence="11">Uncharacterized protein</fullName>
    </submittedName>
</protein>
<gene>
    <name evidence="11" type="ORF">PLOB_00029910</name>
</gene>
<dbReference type="Pfam" id="PF01391">
    <property type="entry name" value="Collagen"/>
    <property type="match status" value="1"/>
</dbReference>
<dbReference type="InterPro" id="IPR003598">
    <property type="entry name" value="Ig_sub2"/>
</dbReference>
<accession>A0ABN8NV08</accession>
<keyword evidence="12" id="KW-1185">Reference proteome</keyword>
<feature type="transmembrane region" description="Helical" evidence="7">
    <location>
        <begin position="12"/>
        <end position="32"/>
    </location>
</feature>
<dbReference type="InterPro" id="IPR036179">
    <property type="entry name" value="Ig-like_dom_sf"/>
</dbReference>
<dbReference type="InterPro" id="IPR006571">
    <property type="entry name" value="TLDc_dom"/>
</dbReference>
<evidence type="ECO:0000256" key="5">
    <source>
        <dbReference type="PROSITE-ProRule" id="PRU00302"/>
    </source>
</evidence>
<keyword evidence="7" id="KW-0812">Transmembrane</keyword>
<dbReference type="SMART" id="SM00584">
    <property type="entry name" value="TLDc"/>
    <property type="match status" value="1"/>
</dbReference>
<keyword evidence="3 5" id="KW-1015">Disulfide bond</keyword>
<evidence type="ECO:0000259" key="9">
    <source>
        <dbReference type="PROSITE" id="PS50923"/>
    </source>
</evidence>
<dbReference type="EMBL" id="CALNXK010000038">
    <property type="protein sequence ID" value="CAH3123354.1"/>
    <property type="molecule type" value="Genomic_DNA"/>
</dbReference>
<keyword evidence="7" id="KW-1133">Transmembrane helix</keyword>
<dbReference type="PROSITE" id="PS50923">
    <property type="entry name" value="SUSHI"/>
    <property type="match status" value="2"/>
</dbReference>